<evidence type="ECO:0000256" key="2">
    <source>
        <dbReference type="SAM" id="SignalP"/>
    </source>
</evidence>
<organism evidence="3 4">
    <name type="scientific">Mytilus coruscus</name>
    <name type="common">Sea mussel</name>
    <dbReference type="NCBI Taxonomy" id="42192"/>
    <lineage>
        <taxon>Eukaryota</taxon>
        <taxon>Metazoa</taxon>
        <taxon>Spiralia</taxon>
        <taxon>Lophotrochozoa</taxon>
        <taxon>Mollusca</taxon>
        <taxon>Bivalvia</taxon>
        <taxon>Autobranchia</taxon>
        <taxon>Pteriomorphia</taxon>
        <taxon>Mytilida</taxon>
        <taxon>Mytiloidea</taxon>
        <taxon>Mytilidae</taxon>
        <taxon>Mytilinae</taxon>
        <taxon>Mytilus</taxon>
    </lineage>
</organism>
<feature type="chain" id="PRO_5026702890" evidence="2">
    <location>
        <begin position="16"/>
        <end position="300"/>
    </location>
</feature>
<keyword evidence="1" id="KW-0812">Transmembrane</keyword>
<reference evidence="3 4" key="1">
    <citation type="submission" date="2020-06" db="EMBL/GenBank/DDBJ databases">
        <authorList>
            <person name="Li R."/>
            <person name="Bekaert M."/>
        </authorList>
    </citation>
    <scope>NUCLEOTIDE SEQUENCE [LARGE SCALE GENOMIC DNA]</scope>
    <source>
        <strain evidence="4">wild</strain>
    </source>
</reference>
<keyword evidence="1" id="KW-0472">Membrane</keyword>
<dbReference type="OrthoDB" id="6106551at2759"/>
<feature type="transmembrane region" description="Helical" evidence="1">
    <location>
        <begin position="259"/>
        <end position="280"/>
    </location>
</feature>
<keyword evidence="2" id="KW-0732">Signal</keyword>
<keyword evidence="1" id="KW-1133">Transmembrane helix</keyword>
<dbReference type="AlphaFoldDB" id="A0A6J8AIM9"/>
<evidence type="ECO:0000313" key="4">
    <source>
        <dbReference type="Proteomes" id="UP000507470"/>
    </source>
</evidence>
<protein>
    <submittedName>
        <fullName evidence="3">Uncharacterized protein</fullName>
    </submittedName>
</protein>
<keyword evidence="4" id="KW-1185">Reference proteome</keyword>
<sequence length="300" mass="34703">MYLFMWLFLVGKVKSTTTPSSVSYDTVEESYELISEDLLRVHSSSIVSYHSLWNKIGFNGHDTDDNRRREIIDDWNELKPLTINIYFCTSGYPNCDENEHILAISIDVIQTSLVGNISKWDRVQCKAGYKSEIKKDVYDVCSFKGDTINIDKRKIVIRKNQERQFNIEEEGGNPISADHLFVVGFYNETVCACDCVYFDKTEMFKNQTREKKSMEELKEKMAPELAEMKKNLTVDPKTMSSFLNTKVSKDDKRKSSKQIGVLGIVFLTIEVCAIVLADLISFRQHWAMIRDNWNGFLARF</sequence>
<evidence type="ECO:0000256" key="1">
    <source>
        <dbReference type="SAM" id="Phobius"/>
    </source>
</evidence>
<name>A0A6J8AIM9_MYTCO</name>
<feature type="signal peptide" evidence="2">
    <location>
        <begin position="1"/>
        <end position="15"/>
    </location>
</feature>
<dbReference type="Proteomes" id="UP000507470">
    <property type="component" value="Unassembled WGS sequence"/>
</dbReference>
<evidence type="ECO:0000313" key="3">
    <source>
        <dbReference type="EMBL" id="CAC5368363.1"/>
    </source>
</evidence>
<dbReference type="EMBL" id="CACVKT020001466">
    <property type="protein sequence ID" value="CAC5368363.1"/>
    <property type="molecule type" value="Genomic_DNA"/>
</dbReference>
<accession>A0A6J8AIM9</accession>
<gene>
    <name evidence="3" type="ORF">MCOR_7934</name>
</gene>
<proteinExistence type="predicted"/>